<comment type="similarity">
    <text evidence="1">Belongs to the short-chain dehydrogenases/reductases (SDR) family.</text>
</comment>
<dbReference type="OrthoDB" id="5840532at2759"/>
<keyword evidence="3" id="KW-1185">Reference proteome</keyword>
<protein>
    <submittedName>
        <fullName evidence="4">Epidermal retinol dehydrogenase 2-like isoform X2</fullName>
    </submittedName>
</protein>
<dbReference type="STRING" id="7574.A0A1S3H4C7"/>
<dbReference type="Gene3D" id="3.40.50.720">
    <property type="entry name" value="NAD(P)-binding Rossmann-like Domain"/>
    <property type="match status" value="1"/>
</dbReference>
<sequence length="271" mass="30598">MDVAKDALRLLGQVTSSLIWAVVHFIWPPKKKDISGQLVLIVGDGDLSHQMALLFSSRGARVVTWGALTDQDSDGSDVQLVRVDDTCHVMRSTWSVPMAEKAVKKVMEELGQVDLLITNRIPKDKLTLLEADPDSIKQTFEDNFFVPLWVMKYFGAKMLQQKHGHLVTIATSEHVSDVSSHMTRCSTAAAWVGLADTLGSEVFFCEEWGIYNTYAVIERSDNQKGASERIVKAVLTNQKQVFIPRSLYWLAFLKTLLPLDAMQLIYRWRQK</sequence>
<evidence type="ECO:0000256" key="1">
    <source>
        <dbReference type="ARBA" id="ARBA00006484"/>
    </source>
</evidence>
<dbReference type="InParanoid" id="A0A1S3H4C7"/>
<dbReference type="GO" id="GO:0016616">
    <property type="term" value="F:oxidoreductase activity, acting on the CH-OH group of donors, NAD or NADP as acceptor"/>
    <property type="evidence" value="ECO:0007669"/>
    <property type="project" value="TreeGrafter"/>
</dbReference>
<dbReference type="PANTHER" id="PTHR24322:SF736">
    <property type="entry name" value="RETINOL DEHYDROGENASE 10"/>
    <property type="match status" value="1"/>
</dbReference>
<dbReference type="GeneID" id="106152060"/>
<dbReference type="InterPro" id="IPR002347">
    <property type="entry name" value="SDR_fam"/>
</dbReference>
<proteinExistence type="inferred from homology"/>
<evidence type="ECO:0000313" key="4">
    <source>
        <dbReference type="RefSeq" id="XP_013380990.1"/>
    </source>
</evidence>
<name>A0A1S3H4C7_LINAN</name>
<evidence type="ECO:0000256" key="2">
    <source>
        <dbReference type="ARBA" id="ARBA00023002"/>
    </source>
</evidence>
<dbReference type="Pfam" id="PF00106">
    <property type="entry name" value="adh_short"/>
    <property type="match status" value="1"/>
</dbReference>
<dbReference type="RefSeq" id="XP_013380990.1">
    <property type="nucleotide sequence ID" value="XM_013525536.1"/>
</dbReference>
<keyword evidence="2" id="KW-0560">Oxidoreductase</keyword>
<dbReference type="Proteomes" id="UP000085678">
    <property type="component" value="Unplaced"/>
</dbReference>
<reference evidence="4" key="1">
    <citation type="submission" date="2025-08" db="UniProtKB">
        <authorList>
            <consortium name="RefSeq"/>
        </authorList>
    </citation>
    <scope>IDENTIFICATION</scope>
    <source>
        <tissue evidence="4">Gonads</tissue>
    </source>
</reference>
<dbReference type="SUPFAM" id="SSF51735">
    <property type="entry name" value="NAD(P)-binding Rossmann-fold domains"/>
    <property type="match status" value="1"/>
</dbReference>
<dbReference type="PANTHER" id="PTHR24322">
    <property type="entry name" value="PKSB"/>
    <property type="match status" value="1"/>
</dbReference>
<evidence type="ECO:0000313" key="3">
    <source>
        <dbReference type="Proteomes" id="UP000085678"/>
    </source>
</evidence>
<gene>
    <name evidence="4" type="primary">LOC106152060</name>
</gene>
<accession>A0A1S3H4C7</accession>
<organism evidence="3 4">
    <name type="scientific">Lingula anatina</name>
    <name type="common">Brachiopod</name>
    <name type="synonym">Lingula unguis</name>
    <dbReference type="NCBI Taxonomy" id="7574"/>
    <lineage>
        <taxon>Eukaryota</taxon>
        <taxon>Metazoa</taxon>
        <taxon>Spiralia</taxon>
        <taxon>Lophotrochozoa</taxon>
        <taxon>Brachiopoda</taxon>
        <taxon>Linguliformea</taxon>
        <taxon>Lingulata</taxon>
        <taxon>Lingulida</taxon>
        <taxon>Linguloidea</taxon>
        <taxon>Lingulidae</taxon>
        <taxon>Lingula</taxon>
    </lineage>
</organism>
<dbReference type="InterPro" id="IPR036291">
    <property type="entry name" value="NAD(P)-bd_dom_sf"/>
</dbReference>
<dbReference type="AlphaFoldDB" id="A0A1S3H4C7"/>